<evidence type="ECO:0000313" key="2">
    <source>
        <dbReference type="EMBL" id="GIZ00627.1"/>
    </source>
</evidence>
<proteinExistence type="predicted"/>
<comment type="caution">
    <text evidence="2">The sequence shown here is derived from an EMBL/GenBank/DDBJ whole genome shotgun (WGS) entry which is preliminary data.</text>
</comment>
<protein>
    <submittedName>
        <fullName evidence="2">Uncharacterized protein</fullName>
    </submittedName>
</protein>
<feature type="signal peptide" evidence="1">
    <location>
        <begin position="1"/>
        <end position="16"/>
    </location>
</feature>
<evidence type="ECO:0000256" key="1">
    <source>
        <dbReference type="SAM" id="SignalP"/>
    </source>
</evidence>
<dbReference type="AlphaFoldDB" id="A0AAV4XZX2"/>
<reference evidence="2 3" key="1">
    <citation type="submission" date="2021-06" db="EMBL/GenBank/DDBJ databases">
        <title>Caerostris extrusa draft genome.</title>
        <authorList>
            <person name="Kono N."/>
            <person name="Arakawa K."/>
        </authorList>
    </citation>
    <scope>NUCLEOTIDE SEQUENCE [LARGE SCALE GENOMIC DNA]</scope>
</reference>
<accession>A0AAV4XZX2</accession>
<name>A0AAV4XZX2_CAEEX</name>
<evidence type="ECO:0000313" key="3">
    <source>
        <dbReference type="Proteomes" id="UP001054945"/>
    </source>
</evidence>
<keyword evidence="1" id="KW-0732">Signal</keyword>
<feature type="chain" id="PRO_5043652206" evidence="1">
    <location>
        <begin position="17"/>
        <end position="148"/>
    </location>
</feature>
<sequence>MYGIHLGSFQISCCLAQLVLCSLLFEEKQFVPNGRLPFPYLLSDNFSAGERTSEKPKKVPRKEPETIFEFATNVPVPVKNVSKRKARKVGSALQLSQRSARAWSQTCREIVQALPTNKDSHSKTCGAAFLHRRHRFALYRQHTKLFLT</sequence>
<dbReference type="EMBL" id="BPLR01001185">
    <property type="protein sequence ID" value="GIZ00627.1"/>
    <property type="molecule type" value="Genomic_DNA"/>
</dbReference>
<dbReference type="Proteomes" id="UP001054945">
    <property type="component" value="Unassembled WGS sequence"/>
</dbReference>
<organism evidence="2 3">
    <name type="scientific">Caerostris extrusa</name>
    <name type="common">Bark spider</name>
    <name type="synonym">Caerostris bankana</name>
    <dbReference type="NCBI Taxonomy" id="172846"/>
    <lineage>
        <taxon>Eukaryota</taxon>
        <taxon>Metazoa</taxon>
        <taxon>Ecdysozoa</taxon>
        <taxon>Arthropoda</taxon>
        <taxon>Chelicerata</taxon>
        <taxon>Arachnida</taxon>
        <taxon>Araneae</taxon>
        <taxon>Araneomorphae</taxon>
        <taxon>Entelegynae</taxon>
        <taxon>Araneoidea</taxon>
        <taxon>Araneidae</taxon>
        <taxon>Caerostris</taxon>
    </lineage>
</organism>
<keyword evidence="3" id="KW-1185">Reference proteome</keyword>
<gene>
    <name evidence="2" type="ORF">CEXT_409431</name>
</gene>